<dbReference type="AlphaFoldDB" id="A0A9N9GBV1"/>
<keyword evidence="1" id="KW-0732">Signal</keyword>
<organism evidence="2 3">
    <name type="scientific">Acaulospora morrowiae</name>
    <dbReference type="NCBI Taxonomy" id="94023"/>
    <lineage>
        <taxon>Eukaryota</taxon>
        <taxon>Fungi</taxon>
        <taxon>Fungi incertae sedis</taxon>
        <taxon>Mucoromycota</taxon>
        <taxon>Glomeromycotina</taxon>
        <taxon>Glomeromycetes</taxon>
        <taxon>Diversisporales</taxon>
        <taxon>Acaulosporaceae</taxon>
        <taxon>Acaulospora</taxon>
    </lineage>
</organism>
<dbReference type="EMBL" id="CAJVPV010006015">
    <property type="protein sequence ID" value="CAG8599139.1"/>
    <property type="molecule type" value="Genomic_DNA"/>
</dbReference>
<evidence type="ECO:0000313" key="2">
    <source>
        <dbReference type="EMBL" id="CAG8599139.1"/>
    </source>
</evidence>
<sequence>MSISRAAYVSLKLCLLNLVHLSHLYPFFSIQNESIHENNDTKLSLTIPSYCVSRIIILLRNGIKASQGKFDSTFSRDQSFAGKFASNDFYVSREEC</sequence>
<gene>
    <name evidence="2" type="ORF">AMORRO_LOCUS7705</name>
</gene>
<name>A0A9N9GBV1_9GLOM</name>
<comment type="caution">
    <text evidence="2">The sequence shown here is derived from an EMBL/GenBank/DDBJ whole genome shotgun (WGS) entry which is preliminary data.</text>
</comment>
<accession>A0A9N9GBV1</accession>
<keyword evidence="3" id="KW-1185">Reference proteome</keyword>
<protein>
    <submittedName>
        <fullName evidence="2">15658_t:CDS:1</fullName>
    </submittedName>
</protein>
<feature type="chain" id="PRO_5040276297" evidence="1">
    <location>
        <begin position="22"/>
        <end position="96"/>
    </location>
</feature>
<dbReference type="Proteomes" id="UP000789342">
    <property type="component" value="Unassembled WGS sequence"/>
</dbReference>
<reference evidence="2" key="1">
    <citation type="submission" date="2021-06" db="EMBL/GenBank/DDBJ databases">
        <authorList>
            <person name="Kallberg Y."/>
            <person name="Tangrot J."/>
            <person name="Rosling A."/>
        </authorList>
    </citation>
    <scope>NUCLEOTIDE SEQUENCE</scope>
    <source>
        <strain evidence="2">CL551</strain>
    </source>
</reference>
<evidence type="ECO:0000256" key="1">
    <source>
        <dbReference type="SAM" id="SignalP"/>
    </source>
</evidence>
<feature type="signal peptide" evidence="1">
    <location>
        <begin position="1"/>
        <end position="21"/>
    </location>
</feature>
<evidence type="ECO:0000313" key="3">
    <source>
        <dbReference type="Proteomes" id="UP000789342"/>
    </source>
</evidence>
<feature type="non-terminal residue" evidence="2">
    <location>
        <position position="96"/>
    </location>
</feature>
<proteinExistence type="predicted"/>